<evidence type="ECO:0000313" key="2">
    <source>
        <dbReference type="Proteomes" id="UP000177050"/>
    </source>
</evidence>
<protein>
    <submittedName>
        <fullName evidence="1">Uncharacterized protein</fullName>
    </submittedName>
</protein>
<accession>A0A1F7L1C6</accession>
<name>A0A1F7L1C6_9BACT</name>
<reference evidence="1 2" key="1">
    <citation type="journal article" date="2016" name="Nat. Commun.">
        <title>Thousands of microbial genomes shed light on interconnected biogeochemical processes in an aquifer system.</title>
        <authorList>
            <person name="Anantharaman K."/>
            <person name="Brown C.T."/>
            <person name="Hug L.A."/>
            <person name="Sharon I."/>
            <person name="Castelle C.J."/>
            <person name="Probst A.J."/>
            <person name="Thomas B.C."/>
            <person name="Singh A."/>
            <person name="Wilkins M.J."/>
            <person name="Karaoz U."/>
            <person name="Brodie E.L."/>
            <person name="Williams K.H."/>
            <person name="Hubbard S.S."/>
            <person name="Banfield J.F."/>
        </authorList>
    </citation>
    <scope>NUCLEOTIDE SEQUENCE [LARGE SCALE GENOMIC DNA]</scope>
</reference>
<dbReference type="AlphaFoldDB" id="A0A1F7L1C6"/>
<dbReference type="EMBL" id="MGBR01000001">
    <property type="protein sequence ID" value="OGK73940.1"/>
    <property type="molecule type" value="Genomic_DNA"/>
</dbReference>
<comment type="caution">
    <text evidence="1">The sequence shown here is derived from an EMBL/GenBank/DDBJ whole genome shotgun (WGS) entry which is preliminary data.</text>
</comment>
<organism evidence="1 2">
    <name type="scientific">Candidatus Roizmanbacteria bacterium RIFOXYD1_FULL_38_12</name>
    <dbReference type="NCBI Taxonomy" id="1802093"/>
    <lineage>
        <taxon>Bacteria</taxon>
        <taxon>Candidatus Roizmaniibacteriota</taxon>
    </lineage>
</organism>
<evidence type="ECO:0000313" key="1">
    <source>
        <dbReference type="EMBL" id="OGK73940.1"/>
    </source>
</evidence>
<proteinExistence type="predicted"/>
<sequence length="307" mass="35133">MFSHIISTNTKPHLSGVAKFGALLAKHLDIPYVSFFDTDSLHKGIHVILSVSFNIPDMELETQVWRFFELAEEKQITFSVFFHSFDELPIEQALVKRAKKIYCANAEIYHVLKPFHASIYNMWSPPLIHNGLLEKENVLNIFSFGMAFKIQTGYHQLFAKKLRNLGINYIIRFSTGFHEKANFGKYDEIAEELEGVYGDKVQFFGFLSDQAIGHFVHKSDLFVNFFSKGARANNTTLYAVMERGCPALTNLDAYSPSWMKSGINILDIQDLNKSVLQKKRLKAIGKIAQTEVKKHTAWHSFVKEIKS</sequence>
<dbReference type="Proteomes" id="UP000177050">
    <property type="component" value="Unassembled WGS sequence"/>
</dbReference>
<gene>
    <name evidence="1" type="ORF">A3K52_04135</name>
</gene>